<proteinExistence type="predicted"/>
<dbReference type="InterPro" id="IPR057767">
    <property type="entry name" value="UGSC-like_dom"/>
</dbReference>
<dbReference type="Proteomes" id="UP000093757">
    <property type="component" value="Unassembled WGS sequence"/>
</dbReference>
<reference evidence="2 4" key="2">
    <citation type="submission" date="2016-06" db="EMBL/GenBank/DDBJ databases">
        <authorList>
            <person name="Kjaerup R.B."/>
            <person name="Dalgaard T.S."/>
            <person name="Juul-Madsen H.R."/>
        </authorList>
    </citation>
    <scope>NUCLEOTIDE SEQUENCE [LARGE SCALE GENOMIC DNA]</scope>
    <source>
        <strain evidence="2 4">1245752.6</strain>
    </source>
</reference>
<evidence type="ECO:0000313" key="4">
    <source>
        <dbReference type="Proteomes" id="UP000093757"/>
    </source>
</evidence>
<gene>
    <name evidence="2" type="ORF">A9W98_22585</name>
    <name evidence="3" type="ORF">AWC08_25795</name>
</gene>
<evidence type="ECO:0000259" key="1">
    <source>
        <dbReference type="Pfam" id="PF24696"/>
    </source>
</evidence>
<protein>
    <recommendedName>
        <fullName evidence="1">UGSC-like domain-containing protein</fullName>
    </recommendedName>
</protein>
<keyword evidence="5" id="KW-1185">Reference proteome</keyword>
<accession>A0A1A6BEU8</accession>
<evidence type="ECO:0000313" key="3">
    <source>
        <dbReference type="EMBL" id="ORV85178.1"/>
    </source>
</evidence>
<reference evidence="3 5" key="1">
    <citation type="submission" date="2016-01" db="EMBL/GenBank/DDBJ databases">
        <title>The new phylogeny of the genus Mycobacterium.</title>
        <authorList>
            <person name="Tarcisio F."/>
            <person name="Conor M."/>
            <person name="Antonella G."/>
            <person name="Elisabetta G."/>
            <person name="Giulia F.S."/>
            <person name="Sara T."/>
            <person name="Anna F."/>
            <person name="Clotilde B."/>
            <person name="Roberto B."/>
            <person name="Veronica D.S."/>
            <person name="Fabio R."/>
            <person name="Monica P."/>
            <person name="Olivier J."/>
            <person name="Enrico T."/>
            <person name="Nicola S."/>
        </authorList>
    </citation>
    <scope>NUCLEOTIDE SEQUENCE [LARGE SCALE GENOMIC DNA]</scope>
    <source>
        <strain evidence="3 5">DSM 44160</strain>
    </source>
</reference>
<feature type="domain" description="UGSC-like" evidence="1">
    <location>
        <begin position="54"/>
        <end position="210"/>
    </location>
</feature>
<evidence type="ECO:0000313" key="5">
    <source>
        <dbReference type="Proteomes" id="UP000193928"/>
    </source>
</evidence>
<dbReference type="EMBL" id="MAEM01000328">
    <property type="protein sequence ID" value="OBS00912.1"/>
    <property type="molecule type" value="Genomic_DNA"/>
</dbReference>
<evidence type="ECO:0000313" key="2">
    <source>
        <dbReference type="EMBL" id="OBS00912.1"/>
    </source>
</evidence>
<dbReference type="AlphaFoldDB" id="A0A1A6BEU8"/>
<dbReference type="Proteomes" id="UP000193928">
    <property type="component" value="Unassembled WGS sequence"/>
</dbReference>
<organism evidence="2 4">
    <name type="scientific">Mycobacterium gordonae</name>
    <dbReference type="NCBI Taxonomy" id="1778"/>
    <lineage>
        <taxon>Bacteria</taxon>
        <taxon>Bacillati</taxon>
        <taxon>Actinomycetota</taxon>
        <taxon>Actinomycetes</taxon>
        <taxon>Mycobacteriales</taxon>
        <taxon>Mycobacteriaceae</taxon>
        <taxon>Mycobacterium</taxon>
    </lineage>
</organism>
<dbReference type="EMBL" id="LQOY01000089">
    <property type="protein sequence ID" value="ORV85178.1"/>
    <property type="molecule type" value="Genomic_DNA"/>
</dbReference>
<sequence>MRVDKSPLRQQNTAHLIALRLWPAHRESPQLVEKEQLVQETDATCDVVKVPLISTAPRPSSSDSLRLGVLCNTKWNAAKLLLLTVRQLVDHGLRLESVNYYDKAHFYCNADAESIAEIASDNDIAITAIGDCAWSFSACINDALHLERAGIPTVVFVTSEFEIEALLQRELAGMPGLTPGVAEHPISSLTTEQLQRCAAKMASQARRIWFGADGALETAMFDAGASR</sequence>
<comment type="caution">
    <text evidence="2">The sequence shown here is derived from an EMBL/GenBank/DDBJ whole genome shotgun (WGS) entry which is preliminary data.</text>
</comment>
<dbReference type="Pfam" id="PF24696">
    <property type="entry name" value="UGSC"/>
    <property type="match status" value="1"/>
</dbReference>
<name>A0A1A6BEU8_MYCGO</name>